<dbReference type="InterPro" id="IPR003439">
    <property type="entry name" value="ABC_transporter-like_ATP-bd"/>
</dbReference>
<protein>
    <submittedName>
        <fullName evidence="2">ATP-binding cassette domain-containing protein</fullName>
    </submittedName>
</protein>
<dbReference type="SUPFAM" id="SSF52540">
    <property type="entry name" value="P-loop containing nucleoside triphosphate hydrolases"/>
    <property type="match status" value="1"/>
</dbReference>
<gene>
    <name evidence="2" type="ORF">V4D30_07225</name>
</gene>
<dbReference type="PROSITE" id="PS50893">
    <property type="entry name" value="ABC_TRANSPORTER_2"/>
    <property type="match status" value="1"/>
</dbReference>
<sequence length="209" mass="24208">MIKAFDLTGEFIKREMNFEIKKGSKTVFIFEKEEQGSEFLKLITGIKNPEKGEIIFMGKNLKETTRDDLFELRRKTGIVFKTGGLISNLKAWENLILPAVYHKVDDEEKIIKRGMELLKKLEFKKEPMSAIAELTNFEKRIIAIARAVLMNPEIFIFEYPFDGAEESEKKWLIEKIQALTDSSTMLYILGSERESLLIEKADVIKYAEN</sequence>
<dbReference type="EMBL" id="CP144373">
    <property type="protein sequence ID" value="XCH46127.1"/>
    <property type="molecule type" value="Genomic_DNA"/>
</dbReference>
<organism evidence="2">
    <name type="scientific">Thermodesulfovibrio autotrophicus</name>
    <dbReference type="NCBI Taxonomy" id="3118333"/>
    <lineage>
        <taxon>Bacteria</taxon>
        <taxon>Pseudomonadati</taxon>
        <taxon>Nitrospirota</taxon>
        <taxon>Thermodesulfovibrionia</taxon>
        <taxon>Thermodesulfovibrionales</taxon>
        <taxon>Thermodesulfovibrionaceae</taxon>
        <taxon>Thermodesulfovibrio</taxon>
    </lineage>
</organism>
<dbReference type="KEGG" id="taut:V4D30_07225"/>
<dbReference type="PANTHER" id="PTHR24220">
    <property type="entry name" value="IMPORT ATP-BINDING PROTEIN"/>
    <property type="match status" value="1"/>
</dbReference>
<dbReference type="RefSeq" id="WP_353683666.1">
    <property type="nucleotide sequence ID" value="NZ_CP144373.1"/>
</dbReference>
<dbReference type="Pfam" id="PF00005">
    <property type="entry name" value="ABC_tran"/>
    <property type="match status" value="1"/>
</dbReference>
<dbReference type="AlphaFoldDB" id="A0AAU8GXJ8"/>
<dbReference type="GO" id="GO:0005886">
    <property type="term" value="C:plasma membrane"/>
    <property type="evidence" value="ECO:0007669"/>
    <property type="project" value="TreeGrafter"/>
</dbReference>
<dbReference type="GO" id="GO:0016887">
    <property type="term" value="F:ATP hydrolysis activity"/>
    <property type="evidence" value="ECO:0007669"/>
    <property type="project" value="InterPro"/>
</dbReference>
<dbReference type="InterPro" id="IPR015854">
    <property type="entry name" value="ABC_transpr_LolD-like"/>
</dbReference>
<dbReference type="Gene3D" id="3.40.50.300">
    <property type="entry name" value="P-loop containing nucleotide triphosphate hydrolases"/>
    <property type="match status" value="1"/>
</dbReference>
<dbReference type="GO" id="GO:0022857">
    <property type="term" value="F:transmembrane transporter activity"/>
    <property type="evidence" value="ECO:0007669"/>
    <property type="project" value="TreeGrafter"/>
</dbReference>
<evidence type="ECO:0000259" key="1">
    <source>
        <dbReference type="PROSITE" id="PS50893"/>
    </source>
</evidence>
<keyword evidence="2" id="KW-0547">Nucleotide-binding</keyword>
<keyword evidence="2" id="KW-0067">ATP-binding</keyword>
<proteinExistence type="predicted"/>
<reference evidence="2" key="1">
    <citation type="submission" date="2024-01" db="EMBL/GenBank/DDBJ databases">
        <title>The first autotrophic representatives of the genus Thermodesulfovibrio.</title>
        <authorList>
            <person name="Maltseva A.I."/>
            <person name="Elcheninov A.G."/>
            <person name="Kublanov I.V."/>
            <person name="Lebedinsky A.V."/>
            <person name="Frolov E.N."/>
        </authorList>
    </citation>
    <scope>NUCLEOTIDE SEQUENCE</scope>
    <source>
        <strain evidence="2">3907-1M</strain>
    </source>
</reference>
<dbReference type="InterPro" id="IPR027417">
    <property type="entry name" value="P-loop_NTPase"/>
</dbReference>
<dbReference type="GO" id="GO:0005524">
    <property type="term" value="F:ATP binding"/>
    <property type="evidence" value="ECO:0007669"/>
    <property type="project" value="UniProtKB-KW"/>
</dbReference>
<feature type="domain" description="ABC transporter" evidence="1">
    <location>
        <begin position="2"/>
        <end position="209"/>
    </location>
</feature>
<evidence type="ECO:0000313" key="2">
    <source>
        <dbReference type="EMBL" id="XCH46127.1"/>
    </source>
</evidence>
<accession>A0AAU8GXJ8</accession>
<name>A0AAU8GXJ8_9BACT</name>
<dbReference type="PANTHER" id="PTHR24220:SF86">
    <property type="entry name" value="ABC TRANSPORTER ABCH.1"/>
    <property type="match status" value="1"/>
</dbReference>